<dbReference type="GO" id="GO:0003908">
    <property type="term" value="F:methylated-DNA-[protein]-cysteine S-methyltransferase activity"/>
    <property type="evidence" value="ECO:0007669"/>
    <property type="project" value="UniProtKB-EC"/>
</dbReference>
<dbReference type="PANTHER" id="PTHR10815">
    <property type="entry name" value="METHYLATED-DNA--PROTEIN-CYSTEINE METHYLTRANSFERASE"/>
    <property type="match status" value="1"/>
</dbReference>
<dbReference type="Gene3D" id="1.10.10.10">
    <property type="entry name" value="Winged helix-like DNA-binding domain superfamily/Winged helix DNA-binding domain"/>
    <property type="match status" value="1"/>
</dbReference>
<dbReference type="NCBIfam" id="TIGR00589">
    <property type="entry name" value="ogt"/>
    <property type="match status" value="1"/>
</dbReference>
<evidence type="ECO:0000256" key="4">
    <source>
        <dbReference type="ARBA" id="ARBA00022763"/>
    </source>
</evidence>
<evidence type="ECO:0000256" key="3">
    <source>
        <dbReference type="ARBA" id="ARBA00022679"/>
    </source>
</evidence>
<reference evidence="8" key="1">
    <citation type="journal article" date="2020" name="mSystems">
        <title>Genome- and Community-Level Interaction Insights into Carbon Utilization and Element Cycling Functions of Hydrothermarchaeota in Hydrothermal Sediment.</title>
        <authorList>
            <person name="Zhou Z."/>
            <person name="Liu Y."/>
            <person name="Xu W."/>
            <person name="Pan J."/>
            <person name="Luo Z.H."/>
            <person name="Li M."/>
        </authorList>
    </citation>
    <scope>NUCLEOTIDE SEQUENCE [LARGE SCALE GENOMIC DNA]</scope>
    <source>
        <strain evidence="8">SpSt-1019</strain>
    </source>
</reference>
<feature type="domain" description="Methylated-DNA-[protein]-cysteine S-methyltransferase DNA binding" evidence="7">
    <location>
        <begin position="77"/>
        <end position="159"/>
    </location>
</feature>
<keyword evidence="2 8" id="KW-0489">Methyltransferase</keyword>
<comment type="caution">
    <text evidence="8">The sequence shown here is derived from an EMBL/GenBank/DDBJ whole genome shotgun (WGS) entry which is preliminary data.</text>
</comment>
<dbReference type="PROSITE" id="PS00374">
    <property type="entry name" value="MGMT"/>
    <property type="match status" value="1"/>
</dbReference>
<proteinExistence type="predicted"/>
<dbReference type="GO" id="GO:0032259">
    <property type="term" value="P:methylation"/>
    <property type="evidence" value="ECO:0007669"/>
    <property type="project" value="UniProtKB-KW"/>
</dbReference>
<evidence type="ECO:0000256" key="1">
    <source>
        <dbReference type="ARBA" id="ARBA00001286"/>
    </source>
</evidence>
<keyword evidence="3 8" id="KW-0808">Transferase</keyword>
<dbReference type="GO" id="GO:0006281">
    <property type="term" value="P:DNA repair"/>
    <property type="evidence" value="ECO:0007669"/>
    <property type="project" value="UniProtKB-KW"/>
</dbReference>
<comment type="catalytic activity">
    <reaction evidence="1">
        <text>a 4-O-methyl-thymidine in DNA + L-cysteinyl-[protein] = a thymidine in DNA + S-methyl-L-cysteinyl-[protein]</text>
        <dbReference type="Rhea" id="RHEA:53428"/>
        <dbReference type="Rhea" id="RHEA-COMP:10131"/>
        <dbReference type="Rhea" id="RHEA-COMP:10132"/>
        <dbReference type="Rhea" id="RHEA-COMP:13555"/>
        <dbReference type="Rhea" id="RHEA-COMP:13556"/>
        <dbReference type="ChEBI" id="CHEBI:29950"/>
        <dbReference type="ChEBI" id="CHEBI:82612"/>
        <dbReference type="ChEBI" id="CHEBI:137386"/>
        <dbReference type="ChEBI" id="CHEBI:137387"/>
        <dbReference type="EC" id="2.1.1.63"/>
    </reaction>
</comment>
<evidence type="ECO:0000256" key="6">
    <source>
        <dbReference type="ARBA" id="ARBA00049348"/>
    </source>
</evidence>
<keyword evidence="5" id="KW-0234">DNA repair</keyword>
<dbReference type="InterPro" id="IPR001497">
    <property type="entry name" value="MethylDNA_cys_MeTrfase_AS"/>
</dbReference>
<dbReference type="Pfam" id="PF01035">
    <property type="entry name" value="DNA_binding_1"/>
    <property type="match status" value="1"/>
</dbReference>
<dbReference type="InterPro" id="IPR036217">
    <property type="entry name" value="MethylDNA_cys_MeTrfase_DNAb"/>
</dbReference>
<name>A0A7C5KC49_9BACT</name>
<comment type="catalytic activity">
    <reaction evidence="6">
        <text>a 6-O-methyl-2'-deoxyguanosine in DNA + L-cysteinyl-[protein] = S-methyl-L-cysteinyl-[protein] + a 2'-deoxyguanosine in DNA</text>
        <dbReference type="Rhea" id="RHEA:24000"/>
        <dbReference type="Rhea" id="RHEA-COMP:10131"/>
        <dbReference type="Rhea" id="RHEA-COMP:10132"/>
        <dbReference type="Rhea" id="RHEA-COMP:11367"/>
        <dbReference type="Rhea" id="RHEA-COMP:11368"/>
        <dbReference type="ChEBI" id="CHEBI:29950"/>
        <dbReference type="ChEBI" id="CHEBI:82612"/>
        <dbReference type="ChEBI" id="CHEBI:85445"/>
        <dbReference type="ChEBI" id="CHEBI:85448"/>
        <dbReference type="EC" id="2.1.1.63"/>
    </reaction>
</comment>
<dbReference type="EMBL" id="DRUY01000209">
    <property type="protein sequence ID" value="HHI66144.1"/>
    <property type="molecule type" value="Genomic_DNA"/>
</dbReference>
<dbReference type="SUPFAM" id="SSF46767">
    <property type="entry name" value="Methylated DNA-protein cysteine methyltransferase, C-terminal domain"/>
    <property type="match status" value="1"/>
</dbReference>
<dbReference type="AlphaFoldDB" id="A0A7C5KC49"/>
<keyword evidence="4" id="KW-0227">DNA damage</keyword>
<dbReference type="InterPro" id="IPR014048">
    <property type="entry name" value="MethylDNA_cys_MeTrfase_DNA-bd"/>
</dbReference>
<protein>
    <submittedName>
        <fullName evidence="8">Methylated-DNA--[protein]-cysteine S-methyltransferase</fullName>
    </submittedName>
</protein>
<sequence>MIYFSSISYRYSSIYIVKENESVIKVFLNDNSFSQFYKENVIKRDDLKLQDEVSQIIEYLNGKRKKFNIRYKFSGTEFQKLVWQKILDTGYAEVKRYSDIAKEINKPLATRAVGNACRKNALPIIIPCHRVVSANDLGGFFGQDTEFREIKSYLINLERAYLHRPF</sequence>
<dbReference type="PANTHER" id="PTHR10815:SF13">
    <property type="entry name" value="METHYLATED-DNA--PROTEIN-CYSTEINE METHYLTRANSFERASE"/>
    <property type="match status" value="1"/>
</dbReference>
<dbReference type="InterPro" id="IPR036388">
    <property type="entry name" value="WH-like_DNA-bd_sf"/>
</dbReference>
<dbReference type="CDD" id="cd06445">
    <property type="entry name" value="ATase"/>
    <property type="match status" value="1"/>
</dbReference>
<accession>A0A7C5KC49</accession>
<gene>
    <name evidence="8" type="ORF">ENL70_06325</name>
</gene>
<evidence type="ECO:0000259" key="7">
    <source>
        <dbReference type="Pfam" id="PF01035"/>
    </source>
</evidence>
<evidence type="ECO:0000256" key="5">
    <source>
        <dbReference type="ARBA" id="ARBA00023204"/>
    </source>
</evidence>
<evidence type="ECO:0000256" key="2">
    <source>
        <dbReference type="ARBA" id="ARBA00022603"/>
    </source>
</evidence>
<organism evidence="8">
    <name type="scientific">Thermodesulfobium narugense</name>
    <dbReference type="NCBI Taxonomy" id="184064"/>
    <lineage>
        <taxon>Bacteria</taxon>
        <taxon>Pseudomonadati</taxon>
        <taxon>Thermodesulfobiota</taxon>
        <taxon>Thermodesulfobiia</taxon>
        <taxon>Thermodesulfobiales</taxon>
        <taxon>Thermodesulfobiaceae</taxon>
        <taxon>Thermodesulfobium</taxon>
    </lineage>
</organism>
<evidence type="ECO:0000313" key="8">
    <source>
        <dbReference type="EMBL" id="HHI66144.1"/>
    </source>
</evidence>